<organism evidence="2 3">
    <name type="scientific">Coptis chinensis</name>
    <dbReference type="NCBI Taxonomy" id="261450"/>
    <lineage>
        <taxon>Eukaryota</taxon>
        <taxon>Viridiplantae</taxon>
        <taxon>Streptophyta</taxon>
        <taxon>Embryophyta</taxon>
        <taxon>Tracheophyta</taxon>
        <taxon>Spermatophyta</taxon>
        <taxon>Magnoliopsida</taxon>
        <taxon>Ranunculales</taxon>
        <taxon>Ranunculaceae</taxon>
        <taxon>Coptidoideae</taxon>
        <taxon>Coptis</taxon>
    </lineage>
</organism>
<evidence type="ECO:0000259" key="1">
    <source>
        <dbReference type="Pfam" id="PF03000"/>
    </source>
</evidence>
<name>A0A835ISJ7_9MAGN</name>
<comment type="caution">
    <text evidence="2">The sequence shown here is derived from an EMBL/GenBank/DDBJ whole genome shotgun (WGS) entry which is preliminary data.</text>
</comment>
<dbReference type="GO" id="GO:0016567">
    <property type="term" value="P:protein ubiquitination"/>
    <property type="evidence" value="ECO:0007669"/>
    <property type="project" value="UniProtKB-UniPathway"/>
</dbReference>
<evidence type="ECO:0000313" key="2">
    <source>
        <dbReference type="EMBL" id="KAF9622804.1"/>
    </source>
</evidence>
<feature type="domain" description="NPH3" evidence="1">
    <location>
        <begin position="39"/>
        <end position="72"/>
    </location>
</feature>
<keyword evidence="3" id="KW-1185">Reference proteome</keyword>
<dbReference type="UniPathway" id="UPA00143"/>
<dbReference type="AlphaFoldDB" id="A0A835ISJ7"/>
<sequence>MALRHYTPLYGHCPRKEVCGILLPSAFEDAIEDLGLEDGVMLDCTISCGLDLERRIGSQLEIATLDDILIPSFRPQ</sequence>
<gene>
    <name evidence="2" type="ORF">IFM89_034039</name>
</gene>
<reference evidence="2 3" key="1">
    <citation type="submission" date="2020-10" db="EMBL/GenBank/DDBJ databases">
        <title>The Coptis chinensis genome and diversification of protoberbering-type alkaloids.</title>
        <authorList>
            <person name="Wang B."/>
            <person name="Shu S."/>
            <person name="Song C."/>
            <person name="Liu Y."/>
        </authorList>
    </citation>
    <scope>NUCLEOTIDE SEQUENCE [LARGE SCALE GENOMIC DNA]</scope>
    <source>
        <strain evidence="2">HL-2020</strain>
        <tissue evidence="2">Leaf</tissue>
    </source>
</reference>
<dbReference type="Pfam" id="PF03000">
    <property type="entry name" value="NPH3"/>
    <property type="match status" value="1"/>
</dbReference>
<evidence type="ECO:0000313" key="3">
    <source>
        <dbReference type="Proteomes" id="UP000631114"/>
    </source>
</evidence>
<dbReference type="InterPro" id="IPR027356">
    <property type="entry name" value="NPH3_dom"/>
</dbReference>
<dbReference type="EMBL" id="JADFTS010000002">
    <property type="protein sequence ID" value="KAF9622804.1"/>
    <property type="molecule type" value="Genomic_DNA"/>
</dbReference>
<dbReference type="OrthoDB" id="1282452at2759"/>
<dbReference type="Proteomes" id="UP000631114">
    <property type="component" value="Unassembled WGS sequence"/>
</dbReference>
<accession>A0A835ISJ7</accession>
<protein>
    <recommendedName>
        <fullName evidence="1">NPH3 domain-containing protein</fullName>
    </recommendedName>
</protein>
<proteinExistence type="predicted"/>